<reference evidence="2 3" key="1">
    <citation type="journal article" date="2012" name="Science">
        <title>The Paleozoic origin of enzymatic lignin decomposition reconstructed from 31 fungal genomes.</title>
        <authorList>
            <person name="Floudas D."/>
            <person name="Binder M."/>
            <person name="Riley R."/>
            <person name="Barry K."/>
            <person name="Blanchette R.A."/>
            <person name="Henrissat B."/>
            <person name="Martinez A.T."/>
            <person name="Otillar R."/>
            <person name="Spatafora J.W."/>
            <person name="Yadav J.S."/>
            <person name="Aerts A."/>
            <person name="Benoit I."/>
            <person name="Boyd A."/>
            <person name="Carlson A."/>
            <person name="Copeland A."/>
            <person name="Coutinho P.M."/>
            <person name="de Vries R.P."/>
            <person name="Ferreira P."/>
            <person name="Findley K."/>
            <person name="Foster B."/>
            <person name="Gaskell J."/>
            <person name="Glotzer D."/>
            <person name="Gorecki P."/>
            <person name="Heitman J."/>
            <person name="Hesse C."/>
            <person name="Hori C."/>
            <person name="Igarashi K."/>
            <person name="Jurgens J.A."/>
            <person name="Kallen N."/>
            <person name="Kersten P."/>
            <person name="Kohler A."/>
            <person name="Kuees U."/>
            <person name="Kumar T.K.A."/>
            <person name="Kuo A."/>
            <person name="LaButti K."/>
            <person name="Larrondo L.F."/>
            <person name="Lindquist E."/>
            <person name="Ling A."/>
            <person name="Lombard V."/>
            <person name="Lucas S."/>
            <person name="Lundell T."/>
            <person name="Martin R."/>
            <person name="McLaughlin D.J."/>
            <person name="Morgenstern I."/>
            <person name="Morin E."/>
            <person name="Murat C."/>
            <person name="Nagy L.G."/>
            <person name="Nolan M."/>
            <person name="Ohm R.A."/>
            <person name="Patyshakuliyeva A."/>
            <person name="Rokas A."/>
            <person name="Ruiz-Duenas F.J."/>
            <person name="Sabat G."/>
            <person name="Salamov A."/>
            <person name="Samejima M."/>
            <person name="Schmutz J."/>
            <person name="Slot J.C."/>
            <person name="St John F."/>
            <person name="Stenlid J."/>
            <person name="Sun H."/>
            <person name="Sun S."/>
            <person name="Syed K."/>
            <person name="Tsang A."/>
            <person name="Wiebenga A."/>
            <person name="Young D."/>
            <person name="Pisabarro A."/>
            <person name="Eastwood D.C."/>
            <person name="Martin F."/>
            <person name="Cullen D."/>
            <person name="Grigoriev I.V."/>
            <person name="Hibbett D.S."/>
        </authorList>
    </citation>
    <scope>NUCLEOTIDE SEQUENCE</scope>
    <source>
        <strain evidence="3">FP-58527</strain>
    </source>
</reference>
<protein>
    <submittedName>
        <fullName evidence="2">Uncharacterized protein</fullName>
    </submittedName>
</protein>
<name>S8F717_FOMSC</name>
<gene>
    <name evidence="2" type="ORF">FOMPIDRAFT_1026121</name>
</gene>
<dbReference type="HOGENOM" id="CLU_3055938_0_0_1"/>
<dbReference type="Proteomes" id="UP000015241">
    <property type="component" value="Unassembled WGS sequence"/>
</dbReference>
<sequence length="55" mass="5916">MIEYSPEHVVCARQAACQRDGTRTSRAEIGDRQQATASTAPTRATSASSRSGFFP</sequence>
<accession>S8F717</accession>
<feature type="non-terminal residue" evidence="2">
    <location>
        <position position="55"/>
    </location>
</feature>
<dbReference type="EMBL" id="KE504226">
    <property type="protein sequence ID" value="EPS94674.1"/>
    <property type="molecule type" value="Genomic_DNA"/>
</dbReference>
<feature type="region of interest" description="Disordered" evidence="1">
    <location>
        <begin position="15"/>
        <end position="55"/>
    </location>
</feature>
<evidence type="ECO:0000313" key="3">
    <source>
        <dbReference type="Proteomes" id="UP000015241"/>
    </source>
</evidence>
<keyword evidence="3" id="KW-1185">Reference proteome</keyword>
<evidence type="ECO:0000256" key="1">
    <source>
        <dbReference type="SAM" id="MobiDB-lite"/>
    </source>
</evidence>
<evidence type="ECO:0000313" key="2">
    <source>
        <dbReference type="EMBL" id="EPS94674.1"/>
    </source>
</evidence>
<dbReference type="InParanoid" id="S8F717"/>
<proteinExistence type="predicted"/>
<feature type="compositionally biased region" description="Low complexity" evidence="1">
    <location>
        <begin position="35"/>
        <end position="55"/>
    </location>
</feature>
<organism evidence="2 3">
    <name type="scientific">Fomitopsis schrenkii</name>
    <name type="common">Brown rot fungus</name>
    <dbReference type="NCBI Taxonomy" id="2126942"/>
    <lineage>
        <taxon>Eukaryota</taxon>
        <taxon>Fungi</taxon>
        <taxon>Dikarya</taxon>
        <taxon>Basidiomycota</taxon>
        <taxon>Agaricomycotina</taxon>
        <taxon>Agaricomycetes</taxon>
        <taxon>Polyporales</taxon>
        <taxon>Fomitopsis</taxon>
    </lineage>
</organism>
<feature type="compositionally biased region" description="Basic and acidic residues" evidence="1">
    <location>
        <begin position="20"/>
        <end position="31"/>
    </location>
</feature>
<dbReference type="AlphaFoldDB" id="S8F717"/>